<keyword evidence="2 4" id="KW-0863">Zinc-finger</keyword>
<feature type="region of interest" description="Disordered" evidence="6">
    <location>
        <begin position="92"/>
        <end position="142"/>
    </location>
</feature>
<dbReference type="GO" id="GO:0008270">
    <property type="term" value="F:zinc ion binding"/>
    <property type="evidence" value="ECO:0007669"/>
    <property type="project" value="UniProtKB-KW"/>
</dbReference>
<dbReference type="OrthoDB" id="436852at2759"/>
<dbReference type="InterPro" id="IPR011011">
    <property type="entry name" value="Znf_FYVE_PHD"/>
</dbReference>
<evidence type="ECO:0000256" key="4">
    <source>
        <dbReference type="PROSITE-ProRule" id="PRU00146"/>
    </source>
</evidence>
<gene>
    <name evidence="9" type="primary">LOC109465493</name>
</gene>
<sequence>MATNNKNLAQKDQTLQLDSRNDADKICGKCSKGNEEDDSFVRCGECKTWFHSHCSGLLEHLLDDLVDSGEKDYICYTCLQLRNRCKWQKADGTKKQGQSQSAKAAKGQKGQHKDHGDLVKGADKNRKEITNRSSGKLETVVPSASEKCKSEATLGQSKDLYNDTIVLSTTYIRALTDRVANLEAANTLLKERVARLELQLVVLSNMDIYQGQSPVENGDATTREISDFRNPRHVSPTGFDTENVQNECAIPAEYMFRDHQVKPVPDSLTSNAGIQNGEQGNNNDHLPAKQHDQAHMYIHPDDEQEAEILLIGDENIKGILPQVLHEDLKVAKHSALIIQDAALCLRNTNYSRLKCLVLHVGMNDIRITKSADNVIHNYDLLISKAQRKYPYARIILSLIPPWKEISLMYKRKQVNDFLWDISTTMGTATCVDNENLGKERPILIKAGLYQSNGILLNTDGMALLASNLKKAIDATIEIAGGEAVLHDNVEEMDLKLLSVSGESVIPGNVQHISPEALLRPGNELSPGFVSYTHAVDGSFQRGHVGHNMGPQTSSAQQPTYFMPPQAHPYPPLQPSPIQAITVTHTPPMQQVPVPTRQPMPMPMPMRPHSPHVRMQAIPMRQPTPSQPMPRPTFTQPVHGQPPKQPAIMYVRQSTPGKSMPMMQHVPMGKAIPMGQPLPVQPKGQPSYIVRHHVPMGKPITMGHPTPMGQPTPIPQPPPIRQPIQVGQPVHVGQPLPMQPMGQPIPLEQMMTGMHPQ</sequence>
<evidence type="ECO:0000256" key="2">
    <source>
        <dbReference type="ARBA" id="ARBA00022771"/>
    </source>
</evidence>
<reference evidence="9" key="1">
    <citation type="submission" date="2025-08" db="UniProtKB">
        <authorList>
            <consortium name="RefSeq"/>
        </authorList>
    </citation>
    <scope>IDENTIFICATION</scope>
    <source>
        <tissue evidence="9">Gonad</tissue>
    </source>
</reference>
<dbReference type="SUPFAM" id="SSF52266">
    <property type="entry name" value="SGNH hydrolase"/>
    <property type="match status" value="1"/>
</dbReference>
<dbReference type="Proteomes" id="UP000515135">
    <property type="component" value="Unplaced"/>
</dbReference>
<dbReference type="SUPFAM" id="SSF57903">
    <property type="entry name" value="FYVE/PHD zinc finger"/>
    <property type="match status" value="1"/>
</dbReference>
<dbReference type="InterPro" id="IPR001965">
    <property type="entry name" value="Znf_PHD"/>
</dbReference>
<evidence type="ECO:0000313" key="8">
    <source>
        <dbReference type="Proteomes" id="UP000515135"/>
    </source>
</evidence>
<keyword evidence="3" id="KW-0862">Zinc</keyword>
<dbReference type="KEGG" id="bbel:109465493"/>
<dbReference type="PROSITE" id="PS01359">
    <property type="entry name" value="ZF_PHD_1"/>
    <property type="match status" value="1"/>
</dbReference>
<dbReference type="PROSITE" id="PS50016">
    <property type="entry name" value="ZF_PHD_2"/>
    <property type="match status" value="1"/>
</dbReference>
<keyword evidence="8" id="KW-1185">Reference proteome</keyword>
<dbReference type="GeneID" id="109465493"/>
<organism evidence="8 9">
    <name type="scientific">Branchiostoma belcheri</name>
    <name type="common">Amphioxus</name>
    <dbReference type="NCBI Taxonomy" id="7741"/>
    <lineage>
        <taxon>Eukaryota</taxon>
        <taxon>Metazoa</taxon>
        <taxon>Chordata</taxon>
        <taxon>Cephalochordata</taxon>
        <taxon>Leptocardii</taxon>
        <taxon>Amphioxiformes</taxon>
        <taxon>Branchiostomatidae</taxon>
        <taxon>Branchiostoma</taxon>
    </lineage>
</organism>
<evidence type="ECO:0000256" key="6">
    <source>
        <dbReference type="SAM" id="MobiDB-lite"/>
    </source>
</evidence>
<feature type="compositionally biased region" description="Low complexity" evidence="6">
    <location>
        <begin position="95"/>
        <end position="108"/>
    </location>
</feature>
<evidence type="ECO:0000256" key="3">
    <source>
        <dbReference type="ARBA" id="ARBA00022833"/>
    </source>
</evidence>
<feature type="coiled-coil region" evidence="5">
    <location>
        <begin position="172"/>
        <end position="199"/>
    </location>
</feature>
<dbReference type="InterPro" id="IPR019787">
    <property type="entry name" value="Znf_PHD-finger"/>
</dbReference>
<feature type="compositionally biased region" description="Basic and acidic residues" evidence="6">
    <location>
        <begin position="111"/>
        <end position="130"/>
    </location>
</feature>
<dbReference type="Gene3D" id="3.30.40.10">
    <property type="entry name" value="Zinc/RING finger domain, C3HC4 (zinc finger)"/>
    <property type="match status" value="1"/>
</dbReference>
<feature type="domain" description="PHD-type" evidence="7">
    <location>
        <begin position="24"/>
        <end position="81"/>
    </location>
</feature>
<accession>A0A6P4YI33</accession>
<dbReference type="InterPro" id="IPR013083">
    <property type="entry name" value="Znf_RING/FYVE/PHD"/>
</dbReference>
<dbReference type="CDD" id="cd15517">
    <property type="entry name" value="PHD_TCF19_like"/>
    <property type="match status" value="1"/>
</dbReference>
<name>A0A6P4YI33_BRABE</name>
<dbReference type="InterPro" id="IPR036514">
    <property type="entry name" value="SGNH_hydro_sf"/>
</dbReference>
<evidence type="ECO:0000313" key="9">
    <source>
        <dbReference type="RefSeq" id="XP_019618412.1"/>
    </source>
</evidence>
<keyword evidence="1" id="KW-0479">Metal-binding</keyword>
<protein>
    <submittedName>
        <fullName evidence="9">Uncharacterized protein LOC109465493</fullName>
    </submittedName>
</protein>
<dbReference type="InterPro" id="IPR019786">
    <property type="entry name" value="Zinc_finger_PHD-type_CS"/>
</dbReference>
<proteinExistence type="predicted"/>
<dbReference type="Gene3D" id="3.40.50.1110">
    <property type="entry name" value="SGNH hydrolase"/>
    <property type="match status" value="1"/>
</dbReference>
<feature type="region of interest" description="Disordered" evidence="6">
    <location>
        <begin position="266"/>
        <end position="287"/>
    </location>
</feature>
<dbReference type="SMART" id="SM00249">
    <property type="entry name" value="PHD"/>
    <property type="match status" value="1"/>
</dbReference>
<evidence type="ECO:0000256" key="1">
    <source>
        <dbReference type="ARBA" id="ARBA00022723"/>
    </source>
</evidence>
<keyword evidence="5" id="KW-0175">Coiled coil</keyword>
<dbReference type="RefSeq" id="XP_019618412.1">
    <property type="nucleotide sequence ID" value="XM_019762853.1"/>
</dbReference>
<dbReference type="AlphaFoldDB" id="A0A6P4YI33"/>
<evidence type="ECO:0000256" key="5">
    <source>
        <dbReference type="SAM" id="Coils"/>
    </source>
</evidence>
<feature type="compositionally biased region" description="Polar residues" evidence="6">
    <location>
        <begin position="267"/>
        <end position="284"/>
    </location>
</feature>
<evidence type="ECO:0000259" key="7">
    <source>
        <dbReference type="PROSITE" id="PS50016"/>
    </source>
</evidence>